<comment type="caution">
    <text evidence="1">The sequence shown here is derived from an EMBL/GenBank/DDBJ whole genome shotgun (WGS) entry which is preliminary data.</text>
</comment>
<reference evidence="1" key="1">
    <citation type="submission" date="2021-10" db="EMBL/GenBank/DDBJ databases">
        <title>Psilocybe cubensis genome.</title>
        <authorList>
            <person name="Mckernan K.J."/>
            <person name="Crawford S."/>
            <person name="Trippe A."/>
            <person name="Kane L.T."/>
            <person name="Mclaughlin S."/>
        </authorList>
    </citation>
    <scope>NUCLEOTIDE SEQUENCE</scope>
    <source>
        <strain evidence="1">MGC-MH-2018</strain>
    </source>
</reference>
<accession>A0ACB8GTH3</accession>
<dbReference type="EMBL" id="JAFIQS020000008">
    <property type="protein sequence ID" value="KAH9478828.1"/>
    <property type="molecule type" value="Genomic_DNA"/>
</dbReference>
<gene>
    <name evidence="1" type="ORF">JR316_0009290</name>
</gene>
<name>A0ACB8GTH3_PSICU</name>
<sequence>MSQEQKTPDEEAYRPVHLLSDKSTRLKRDIFLWEASGCMKGGLNHRITPVSVHTLNRWAKMIDEKARKFGLVPLKVLKTPG</sequence>
<protein>
    <submittedName>
        <fullName evidence="1">Uncharacterized protein</fullName>
    </submittedName>
</protein>
<keyword evidence="2" id="KW-1185">Reference proteome</keyword>
<organism evidence="1 2">
    <name type="scientific">Psilocybe cubensis</name>
    <name type="common">Psychedelic mushroom</name>
    <name type="synonym">Stropharia cubensis</name>
    <dbReference type="NCBI Taxonomy" id="181762"/>
    <lineage>
        <taxon>Eukaryota</taxon>
        <taxon>Fungi</taxon>
        <taxon>Dikarya</taxon>
        <taxon>Basidiomycota</taxon>
        <taxon>Agaricomycotina</taxon>
        <taxon>Agaricomycetes</taxon>
        <taxon>Agaricomycetidae</taxon>
        <taxon>Agaricales</taxon>
        <taxon>Agaricineae</taxon>
        <taxon>Strophariaceae</taxon>
        <taxon>Psilocybe</taxon>
    </lineage>
</organism>
<proteinExistence type="predicted"/>
<dbReference type="Proteomes" id="UP000664032">
    <property type="component" value="Unassembled WGS sequence"/>
</dbReference>
<evidence type="ECO:0000313" key="1">
    <source>
        <dbReference type="EMBL" id="KAH9478828.1"/>
    </source>
</evidence>
<evidence type="ECO:0000313" key="2">
    <source>
        <dbReference type="Proteomes" id="UP000664032"/>
    </source>
</evidence>